<organism evidence="1 2">
    <name type="scientific">Aspergillus campestris (strain IBT 28561)</name>
    <dbReference type="NCBI Taxonomy" id="1392248"/>
    <lineage>
        <taxon>Eukaryota</taxon>
        <taxon>Fungi</taxon>
        <taxon>Dikarya</taxon>
        <taxon>Ascomycota</taxon>
        <taxon>Pezizomycotina</taxon>
        <taxon>Eurotiomycetes</taxon>
        <taxon>Eurotiomycetidae</taxon>
        <taxon>Eurotiales</taxon>
        <taxon>Aspergillaceae</taxon>
        <taxon>Aspergillus</taxon>
        <taxon>Aspergillus subgen. Circumdati</taxon>
    </lineage>
</organism>
<dbReference type="RefSeq" id="XP_024689679.1">
    <property type="nucleotide sequence ID" value="XM_024837711.1"/>
</dbReference>
<accession>A0A2I1CTZ2</accession>
<evidence type="ECO:0000313" key="2">
    <source>
        <dbReference type="Proteomes" id="UP000234254"/>
    </source>
</evidence>
<dbReference type="VEuPathDB" id="FungiDB:P168DRAFT_292969"/>
<dbReference type="Proteomes" id="UP000234254">
    <property type="component" value="Unassembled WGS sequence"/>
</dbReference>
<reference evidence="1" key="1">
    <citation type="submission" date="2016-12" db="EMBL/GenBank/DDBJ databases">
        <title>The genomes of Aspergillus section Nigri reveals drivers in fungal speciation.</title>
        <authorList>
            <consortium name="DOE Joint Genome Institute"/>
            <person name="Vesth T.C."/>
            <person name="Nybo J."/>
            <person name="Theobald S."/>
            <person name="Brandl J."/>
            <person name="Frisvad J.C."/>
            <person name="Nielsen K.F."/>
            <person name="Lyhne E.K."/>
            <person name="Kogle M.E."/>
            <person name="Kuo A."/>
            <person name="Riley R."/>
            <person name="Clum A."/>
            <person name="Nolan M."/>
            <person name="Lipzen A."/>
            <person name="Salamov A."/>
            <person name="Henrissat B."/>
            <person name="Wiebenga A."/>
            <person name="De vries R.P."/>
            <person name="Grigoriev I.V."/>
            <person name="Mortensen U.H."/>
            <person name="Andersen M.R."/>
            <person name="Baker S.E."/>
        </authorList>
    </citation>
    <scope>NUCLEOTIDE SEQUENCE</scope>
    <source>
        <strain evidence="1">IBT 28561</strain>
    </source>
</reference>
<dbReference type="EMBL" id="MSFM01000012">
    <property type="protein sequence ID" value="PKY01085.1"/>
    <property type="molecule type" value="Genomic_DNA"/>
</dbReference>
<dbReference type="OrthoDB" id="10568453at2759"/>
<sequence length="711" mass="77484">MITPAGVTDAMAATGIPSLTDLLGQFPGGEPPEGVKVEADVSVSSDGHIDELRGDGINNERYGYPDERHVSHEPEPDDFVSPVQPANVCHVPISIPEKAASFNACTPVIKNPHFSGHANALSVLASMGRDEEAATSAPVLGLLTRAAQLLLCRETGASASLYPNVSEWDVRVADLTNSSAAMTCYPGYVPVHLPYDMSCVAAQALISICVPGGAAAYDWRFRPGGPDNDRRAAMMPAYARKLYPGGNAQVLMITEHASRSWVFGGAAFTRAGLRDLERWLRAKFGHGLVDQAFKTAAALGHVYVEPRITEGSLGDMFDIEQATCTYDGHDLSSNDFAWEDDGGNPRDPILRGPVVDQERRPLGFDDAVIIALRALHDNPKANGHASSTSQACQPVDYENACHPHTCSRVDNKRKVACDAPLVDVLRWLRDPTNVQDPNIVDFAQGWLQMLDGGLSNQYLGYPEEDDWSAMTKLCGFRNSFGHHDHAAFCLPGFNLRALTPLLSGFHIINVNFGIQSSLDAENRRDRLRHYVHKMHIAHVFSCVGKNIWPDMLDLGGYTHAQLAILLPRGLQALTYLIDGGRSKLSAPNWQILEPVHRLKGTRSKTAYYGYTYVGEWAMHDSCVDVNNSLTSIAALDAALRKLWVTGGRVNVVNHMEQPFTAVRDLNNLYAPLSFAPVVQEGSSIISVQLHGADSHTLGQGHADRMYAVVAR</sequence>
<protein>
    <submittedName>
        <fullName evidence="1">Uncharacterized protein</fullName>
    </submittedName>
</protein>
<evidence type="ECO:0000313" key="1">
    <source>
        <dbReference type="EMBL" id="PKY01085.1"/>
    </source>
</evidence>
<proteinExistence type="predicted"/>
<comment type="caution">
    <text evidence="1">The sequence shown here is derived from an EMBL/GenBank/DDBJ whole genome shotgun (WGS) entry which is preliminary data.</text>
</comment>
<dbReference type="GeneID" id="36545235"/>
<keyword evidence="2" id="KW-1185">Reference proteome</keyword>
<gene>
    <name evidence="1" type="ORF">P168DRAFT_292969</name>
</gene>
<name>A0A2I1CTZ2_ASPC2</name>
<dbReference type="AlphaFoldDB" id="A0A2I1CTZ2"/>